<dbReference type="Proteomes" id="UP001197875">
    <property type="component" value="Unassembled WGS sequence"/>
</dbReference>
<evidence type="ECO:0000313" key="1">
    <source>
        <dbReference type="EMBL" id="MCC2190397.1"/>
    </source>
</evidence>
<dbReference type="Gene3D" id="3.40.50.1820">
    <property type="entry name" value="alpha/beta hydrolase"/>
    <property type="match status" value="1"/>
</dbReference>
<proteinExistence type="predicted"/>
<dbReference type="PANTHER" id="PTHR22946">
    <property type="entry name" value="DIENELACTONE HYDROLASE DOMAIN-CONTAINING PROTEIN-RELATED"/>
    <property type="match status" value="1"/>
</dbReference>
<keyword evidence="2" id="KW-1185">Reference proteome</keyword>
<protein>
    <submittedName>
        <fullName evidence="1">Alpha/beta hydrolase family protein</fullName>
    </submittedName>
</protein>
<gene>
    <name evidence="1" type="ORF">LKD71_11360</name>
</gene>
<evidence type="ECO:0000313" key="2">
    <source>
        <dbReference type="Proteomes" id="UP001197875"/>
    </source>
</evidence>
<keyword evidence="1" id="KW-0378">Hydrolase</keyword>
<dbReference type="GO" id="GO:0016787">
    <property type="term" value="F:hydrolase activity"/>
    <property type="evidence" value="ECO:0007669"/>
    <property type="project" value="UniProtKB-KW"/>
</dbReference>
<dbReference type="RefSeq" id="WP_178045648.1">
    <property type="nucleotide sequence ID" value="NZ_JAJEPR010000019.1"/>
</dbReference>
<reference evidence="1 2" key="1">
    <citation type="submission" date="2021-10" db="EMBL/GenBank/DDBJ databases">
        <title>Anaerobic single-cell dispensing facilitates the cultivation of human gut bacteria.</title>
        <authorList>
            <person name="Afrizal A."/>
        </authorList>
    </citation>
    <scope>NUCLEOTIDE SEQUENCE [LARGE SCALE GENOMIC DNA]</scope>
    <source>
        <strain evidence="1 2">CLA-AA-H277</strain>
    </source>
</reference>
<dbReference type="InterPro" id="IPR029058">
    <property type="entry name" value="AB_hydrolase_fold"/>
</dbReference>
<sequence>MMNDRYRTDLFVQHLYKDQPGKLRFDPEKIRTKEEFDAWKEQVREKAYELMQFPEDAYEKPEVRFLFSRQRDGYRVEKYEISPEPELWIPFLLLVPDTVSTKNKAPGVLCFPGWDVPKEMLCGEESMNLGYGEPVSGISYPFSNAMALRYVRKGMVALACDNMGTCEQEGLYDRQQFALKMIFKGRNYVGLSVFCRWAMFNWLAEQDYVDENRMGLAAHSLGTETSMFLALLEPRVKAVSHNDFMSDNEQRIISCFPPEEFMFGGHIHIVPSMHKWFSFPDLIAAFAPKPMLLSEGGVQEDLERIGKAYALAGAPDNYQYVHYPEFQDPANRKLDYQPIPEGITNEEYFRYANVVPEHHYYKTEICIPWMEKALNS</sequence>
<name>A0AAE3DTU4_9FIRM</name>
<comment type="caution">
    <text evidence="1">The sequence shown here is derived from an EMBL/GenBank/DDBJ whole genome shotgun (WGS) entry which is preliminary data.</text>
</comment>
<accession>A0AAE3DTU4</accession>
<organism evidence="1 2">
    <name type="scientific">Fusicatenibacter faecihominis</name>
    <dbReference type="NCBI Taxonomy" id="2881276"/>
    <lineage>
        <taxon>Bacteria</taxon>
        <taxon>Bacillati</taxon>
        <taxon>Bacillota</taxon>
        <taxon>Clostridia</taxon>
        <taxon>Lachnospirales</taxon>
        <taxon>Lachnospiraceae</taxon>
        <taxon>Fusicatenibacter</taxon>
    </lineage>
</organism>
<dbReference type="InterPro" id="IPR025890">
    <property type="entry name" value="Abhydrolase_bac"/>
</dbReference>
<dbReference type="Pfam" id="PF12715">
    <property type="entry name" value="Abhydrolase_7"/>
    <property type="match status" value="1"/>
</dbReference>
<dbReference type="EMBL" id="JAJEPR010000019">
    <property type="protein sequence ID" value="MCC2190397.1"/>
    <property type="molecule type" value="Genomic_DNA"/>
</dbReference>
<dbReference type="SUPFAM" id="SSF53474">
    <property type="entry name" value="alpha/beta-Hydrolases"/>
    <property type="match status" value="1"/>
</dbReference>
<dbReference type="InterPro" id="IPR050261">
    <property type="entry name" value="FrsA_esterase"/>
</dbReference>
<dbReference type="AlphaFoldDB" id="A0AAE3DTU4"/>
<dbReference type="PANTHER" id="PTHR22946:SF8">
    <property type="entry name" value="ACETYL XYLAN ESTERASE DOMAIN-CONTAINING PROTEIN"/>
    <property type="match status" value="1"/>
</dbReference>